<dbReference type="EMBL" id="FQUT01000004">
    <property type="protein sequence ID" value="SHF47375.1"/>
    <property type="molecule type" value="Genomic_DNA"/>
</dbReference>
<evidence type="ECO:0000313" key="1">
    <source>
        <dbReference type="EMBL" id="SHF47375.1"/>
    </source>
</evidence>
<name>A0A1M5BY73_9FLAO</name>
<keyword evidence="2" id="KW-1185">Reference proteome</keyword>
<sequence length="54" mass="6675">MYREDHLSLKLQISYSLFKVTEVNKMHNWVIFVFLIPLERTHNIRLRKDINFNL</sequence>
<accession>A0A1M5BY73</accession>
<gene>
    <name evidence="1" type="ORF">SAMN05443633_104333</name>
</gene>
<organism evidence="1 2">
    <name type="scientific">Chryseobacterium arachidis</name>
    <dbReference type="NCBI Taxonomy" id="1416778"/>
    <lineage>
        <taxon>Bacteria</taxon>
        <taxon>Pseudomonadati</taxon>
        <taxon>Bacteroidota</taxon>
        <taxon>Flavobacteriia</taxon>
        <taxon>Flavobacteriales</taxon>
        <taxon>Weeksellaceae</taxon>
        <taxon>Chryseobacterium group</taxon>
        <taxon>Chryseobacterium</taxon>
    </lineage>
</organism>
<protein>
    <submittedName>
        <fullName evidence="1">Uncharacterized protein</fullName>
    </submittedName>
</protein>
<reference evidence="2" key="1">
    <citation type="submission" date="2016-11" db="EMBL/GenBank/DDBJ databases">
        <authorList>
            <person name="Varghese N."/>
            <person name="Submissions S."/>
        </authorList>
    </citation>
    <scope>NUCLEOTIDE SEQUENCE [LARGE SCALE GENOMIC DNA]</scope>
    <source>
        <strain evidence="2">DSM 27619</strain>
    </source>
</reference>
<dbReference type="AlphaFoldDB" id="A0A1M5BY73"/>
<dbReference type="STRING" id="1416778.SAMN05443633_104333"/>
<dbReference type="Proteomes" id="UP000184518">
    <property type="component" value="Unassembled WGS sequence"/>
</dbReference>
<evidence type="ECO:0000313" key="2">
    <source>
        <dbReference type="Proteomes" id="UP000184518"/>
    </source>
</evidence>
<proteinExistence type="predicted"/>